<comment type="caution">
    <text evidence="1">The sequence shown here is derived from an EMBL/GenBank/DDBJ whole genome shotgun (WGS) entry which is preliminary data.</text>
</comment>
<proteinExistence type="predicted"/>
<protein>
    <submittedName>
        <fullName evidence="1">Uncharacterized protein</fullName>
    </submittedName>
</protein>
<evidence type="ECO:0000313" key="2">
    <source>
        <dbReference type="Proteomes" id="UP000237274"/>
    </source>
</evidence>
<dbReference type="EMBL" id="MTAO01000008">
    <property type="protein sequence ID" value="POE25929.1"/>
    <property type="molecule type" value="Genomic_DNA"/>
</dbReference>
<dbReference type="AlphaFoldDB" id="A0ABD6VQC3"/>
<evidence type="ECO:0000313" key="1">
    <source>
        <dbReference type="EMBL" id="POE25929.1"/>
    </source>
</evidence>
<reference evidence="1 2" key="1">
    <citation type="submission" date="2017-01" db="EMBL/GenBank/DDBJ databases">
        <title>Comparative Genomics of 38 Pectobacterium strains comprising three species revealed the characteristics of Pectobacterium carotovorum.</title>
        <authorList>
            <person name="Xie H."/>
            <person name="Ma Y."/>
            <person name="Li X."/>
        </authorList>
    </citation>
    <scope>NUCLEOTIDE SEQUENCE [LARGE SCALE GENOMIC DNA]</scope>
    <source>
        <strain evidence="1 2">Q142</strain>
    </source>
</reference>
<organism evidence="1 2">
    <name type="scientific">Pectobacterium odoriferum</name>
    <dbReference type="NCBI Taxonomy" id="78398"/>
    <lineage>
        <taxon>Bacteria</taxon>
        <taxon>Pseudomonadati</taxon>
        <taxon>Pseudomonadota</taxon>
        <taxon>Gammaproteobacteria</taxon>
        <taxon>Enterobacterales</taxon>
        <taxon>Pectobacteriaceae</taxon>
        <taxon>Pectobacterium</taxon>
    </lineage>
</organism>
<gene>
    <name evidence="1" type="ORF">BV926_12855</name>
</gene>
<accession>A0ABD6VQC3</accession>
<name>A0ABD6VQC3_9GAMM</name>
<dbReference type="Proteomes" id="UP000237274">
    <property type="component" value="Unassembled WGS sequence"/>
</dbReference>
<sequence length="80" mass="9240">MIIVLPKIWGEAKVKKNNRIAKFFGFAPDESEMQMIEEIRNSYKSLEVVGRGTVRIDPKEVRQDPAFIAFVEKAKMLVEK</sequence>